<dbReference type="OrthoDB" id="1227422at2"/>
<dbReference type="AlphaFoldDB" id="A0A086A5A4"/>
<protein>
    <submittedName>
        <fullName evidence="2">Uncharacterized protein</fullName>
    </submittedName>
</protein>
<dbReference type="RefSeq" id="WP_034712328.1">
    <property type="nucleotide sequence ID" value="NZ_JAODPJ010000009.1"/>
</dbReference>
<dbReference type="eggNOG" id="ENOG50334K1">
    <property type="taxonomic scope" value="Bacteria"/>
</dbReference>
<evidence type="ECO:0000256" key="1">
    <source>
        <dbReference type="SAM" id="SignalP"/>
    </source>
</evidence>
<proteinExistence type="predicted"/>
<keyword evidence="3" id="KW-1185">Reference proteome</keyword>
<sequence length="278" mass="28930">MKKIAFFTFLICGVFTFSQVGINTSTPSASLDIASKGNTSATKALEVNNSSALEMVTVLDNGNVGIGIANPTAQLHTTGTVRMDGLGTNVTNTKVMTTDPAGNVTTRLTNTLLPQIMAGGNGTDAVPTTQTISSINNTPGYTNNLASKSFTISQTSLVTFSYSLGVLDILTSSGSNNFNDGAAKQIGANLIWKSLPAGSSFAINGILCTNAMPISNTNNNYASGTFYQSNSCSIILIPGTYAIELQGFLNAFDNIQGIRATFGGSPYDRLDISATSVQ</sequence>
<dbReference type="STRING" id="445961.IW15_14380"/>
<feature type="chain" id="PRO_5001802144" evidence="1">
    <location>
        <begin position="21"/>
        <end position="278"/>
    </location>
</feature>
<evidence type="ECO:0000313" key="2">
    <source>
        <dbReference type="EMBL" id="KFF11868.1"/>
    </source>
</evidence>
<dbReference type="Proteomes" id="UP000028705">
    <property type="component" value="Unassembled WGS sequence"/>
</dbReference>
<comment type="caution">
    <text evidence="2">The sequence shown here is derived from an EMBL/GenBank/DDBJ whole genome shotgun (WGS) entry which is preliminary data.</text>
</comment>
<reference evidence="2 3" key="1">
    <citation type="submission" date="2014-07" db="EMBL/GenBank/DDBJ databases">
        <title>Genome of Chryseobacterium soli DSM 19298.</title>
        <authorList>
            <person name="Stropko S.J."/>
            <person name="Pipes S.E."/>
            <person name="Newman J."/>
        </authorList>
    </citation>
    <scope>NUCLEOTIDE SEQUENCE [LARGE SCALE GENOMIC DNA]</scope>
    <source>
        <strain evidence="2 3">DSM 19298</strain>
    </source>
</reference>
<accession>A0A086A5A4</accession>
<feature type="signal peptide" evidence="1">
    <location>
        <begin position="1"/>
        <end position="20"/>
    </location>
</feature>
<keyword evidence="1" id="KW-0732">Signal</keyword>
<gene>
    <name evidence="2" type="ORF">IW15_14380</name>
</gene>
<name>A0A086A5A4_9FLAO</name>
<evidence type="ECO:0000313" key="3">
    <source>
        <dbReference type="Proteomes" id="UP000028705"/>
    </source>
</evidence>
<organism evidence="2 3">
    <name type="scientific">Chryseobacterium soli</name>
    <dbReference type="NCBI Taxonomy" id="445961"/>
    <lineage>
        <taxon>Bacteria</taxon>
        <taxon>Pseudomonadati</taxon>
        <taxon>Bacteroidota</taxon>
        <taxon>Flavobacteriia</taxon>
        <taxon>Flavobacteriales</taxon>
        <taxon>Weeksellaceae</taxon>
        <taxon>Chryseobacterium group</taxon>
        <taxon>Chryseobacterium</taxon>
    </lineage>
</organism>
<dbReference type="EMBL" id="JPRH01000005">
    <property type="protein sequence ID" value="KFF11868.1"/>
    <property type="molecule type" value="Genomic_DNA"/>
</dbReference>